<proteinExistence type="predicted"/>
<dbReference type="Gene3D" id="1.10.287.1490">
    <property type="match status" value="1"/>
</dbReference>
<feature type="region of interest" description="Disordered" evidence="3">
    <location>
        <begin position="1339"/>
        <end position="1386"/>
    </location>
</feature>
<feature type="coiled-coil region" evidence="2">
    <location>
        <begin position="645"/>
        <end position="672"/>
    </location>
</feature>
<keyword evidence="4" id="KW-0812">Transmembrane</keyword>
<dbReference type="Pfam" id="PF10145">
    <property type="entry name" value="PhageMin_Tail"/>
    <property type="match status" value="1"/>
</dbReference>
<protein>
    <submittedName>
        <fullName evidence="6">Chromosome partition protein Smc</fullName>
    </submittedName>
</protein>
<evidence type="ECO:0000256" key="1">
    <source>
        <dbReference type="ARBA" id="ARBA00022612"/>
    </source>
</evidence>
<feature type="transmembrane region" description="Helical" evidence="4">
    <location>
        <begin position="543"/>
        <end position="564"/>
    </location>
</feature>
<dbReference type="PANTHER" id="PTHR37813">
    <property type="entry name" value="FELS-2 PROPHAGE PROTEIN"/>
    <property type="match status" value="1"/>
</dbReference>
<feature type="compositionally biased region" description="Polar residues" evidence="3">
    <location>
        <begin position="1188"/>
        <end position="1199"/>
    </location>
</feature>
<gene>
    <name evidence="6" type="primary">smc_2</name>
    <name evidence="6" type="ORF">BACERE00221_01999</name>
</gene>
<evidence type="ECO:0000259" key="5">
    <source>
        <dbReference type="Pfam" id="PF10145"/>
    </source>
</evidence>
<keyword evidence="4" id="KW-1133">Transmembrane helix</keyword>
<dbReference type="Proteomes" id="UP000194435">
    <property type="component" value="Unassembled WGS sequence"/>
</dbReference>
<feature type="transmembrane region" description="Helical" evidence="4">
    <location>
        <begin position="576"/>
        <end position="595"/>
    </location>
</feature>
<dbReference type="PANTHER" id="PTHR37813:SF1">
    <property type="entry name" value="FELS-2 PROPHAGE PROTEIN"/>
    <property type="match status" value="1"/>
</dbReference>
<feature type="region of interest" description="Disordered" evidence="3">
    <location>
        <begin position="1487"/>
        <end position="1519"/>
    </location>
</feature>
<comment type="caution">
    <text evidence="6">The sequence shown here is derived from an EMBL/GenBank/DDBJ whole genome shotgun (WGS) entry which is preliminary data.</text>
</comment>
<dbReference type="RefSeq" id="WP_227493105.1">
    <property type="nucleotide sequence ID" value="NZ_FWZC01000032.1"/>
</dbReference>
<evidence type="ECO:0000313" key="6">
    <source>
        <dbReference type="EMBL" id="SMD99651.1"/>
    </source>
</evidence>
<keyword evidence="4" id="KW-0472">Membrane</keyword>
<feature type="compositionally biased region" description="Polar residues" evidence="3">
    <location>
        <begin position="1487"/>
        <end position="1502"/>
    </location>
</feature>
<evidence type="ECO:0000256" key="3">
    <source>
        <dbReference type="SAM" id="MobiDB-lite"/>
    </source>
</evidence>
<keyword evidence="1" id="KW-1188">Viral release from host cell</keyword>
<organism evidence="6 7">
    <name type="scientific">Bacillus paranthracis</name>
    <dbReference type="NCBI Taxonomy" id="2026186"/>
    <lineage>
        <taxon>Bacteria</taxon>
        <taxon>Bacillati</taxon>
        <taxon>Bacillota</taxon>
        <taxon>Bacilli</taxon>
        <taxon>Bacillales</taxon>
        <taxon>Bacillaceae</taxon>
        <taxon>Bacillus</taxon>
        <taxon>Bacillus cereus group</taxon>
    </lineage>
</organism>
<reference evidence="6 7" key="1">
    <citation type="submission" date="2017-04" db="EMBL/GenBank/DDBJ databases">
        <authorList>
            <person name="Criscuolo A."/>
        </authorList>
    </citation>
    <scope>NUCLEOTIDE SEQUENCE [LARGE SCALE GENOMIC DNA]</scope>
    <source>
        <strain evidence="6">16-00221</strain>
    </source>
</reference>
<dbReference type="InterPro" id="IPR010090">
    <property type="entry name" value="Phage_tape_meas"/>
</dbReference>
<feature type="compositionally biased region" description="Low complexity" evidence="3">
    <location>
        <begin position="1503"/>
        <end position="1517"/>
    </location>
</feature>
<feature type="compositionally biased region" description="Polar residues" evidence="3">
    <location>
        <begin position="1206"/>
        <end position="1220"/>
    </location>
</feature>
<sequence length="1561" mass="166825">MSQDMELGVKVSMDLRNFDSGVAGMNRKLKMVDSEFKAASEEAKRYGDSVSQLRTKMDYLTQKLNIQKQKVSHFSQEIEKLRNKQQQLRASSESLAGKMQRLEREYKQSAQATGKNSEQTKRLKQELDSVKAQYTANIQSLSRVNAAIEKNATNLNRAREAEARLKNQIHQTNEALERQTSLFHRAGERMRSIGTRMQDVGATMGASFMAGATTMGYALGKTITTAADFESAMSRVAALSGASDAELKKLTQTARELGASTSFSASQAAEGMQYLAMAGFKTNDVIAAMPGLLDLAASGQMDLGAAADITSNIMSGFGIAAQDAGRVADVLAKASTNANTDVAQLGEAMVYLAPVSKSLGWSLEEATAAVMAMSDAGIQGAQAGAAFSTSMGRLAKPTGEMEKTMKKLKIEIFDANGKMKSMPGVIKELEKATRGMTDQQKSATLTTIFGAEAYKHWAVLIDKSSDALASNTEMLKKSAGTAKEIAAKQLDNLKGKLVILQSSIEGASITIGHALIPAIDAIASGVQSAVDWFNNLDEGTQQMIATGAALTVGIMGIVGVLGLMSMAIGALLANPVVIAIAAATGAVAGLSLAVIKLMEDTKKADNDARNFGDGVSEGTKKAASGYVKMRDQALVALNDLAFSTGEKAKEAVQKAHEEFAKLTDEAMKALEKDKAKFNNFMGKFFGDAADEGTKKLSERIRAKAGEYYAQQEEAIRNADKTMHDLINKYGNNLFDMSEKDFQRYTAAWQAFDKSTATSVSKSIGELKKVNDAFNKIDKGVSLEQAQKHVVELTNSTTKSLSEISKARDKDVDNAKKYAKQIGLQGQEETAFIDQVKRKYGEQEVAVRENYFTKMNKIRDVLGAKQSELDFEGQMTKAEKDRFDAFLVGTGSASAGFEDLYDKNNKFFDKLKNNFDKSVTDWTKYEESVKRFGDALPESLNKFYDTLKSGGEKAKIATELIAIEMENGVKAVDLGPAGKVKVDEFIAGVQNGTYNIEHVAIATINQMRDTFGQQSLTQEGIDTMKSYVDGLRETDNVKEIAKNLKLDLQSETKIDLGPYGQHTAKTFAEGLKDGSMGIDSVYIYFQQKLKGVTQIDLNKEGRQTIATLKTGLQNGFLDINQVLEKFKLDVKSDVKVDVKGEGQFTVQTLAEGLSSGQINVDTAIQAIKGLVEQGATIDLTEKGKQIPQTQADGIQQNQQAPFAAAEQTKQGIESRLGSTSDGNGGPKSMLDMQQKMLENQGPVIQQADAVKNNVQNTLSGTSDGNGGANSVNTMHGNMINNQGLVFTQAGFINSNIQGILGSTTDGNGGIRAPATMATNIANTKGSVDAQASNVKNSSEQILGSATDGGGGKKQGSEHASGLSSQKGSVQSAGKSVAESGKEGLGSVKTHSIGESFASGFASGMRNGDGLVASTARGLASLALSAMKGELKINSPSKRVRDEAGHSVGEGFEVGMNEKIGAVKNAAQRMAQASIPKVNPSDISRATSYLRSSTSNVSTGDSYQSSNSPSSRKGSSFGSIPMQRSTPVQLVVNDQILGEAVVPWVDLAQGQKINTTLFFSGAR</sequence>
<name>A0A9X8SCL8_9BACI</name>
<evidence type="ECO:0000256" key="4">
    <source>
        <dbReference type="SAM" id="Phobius"/>
    </source>
</evidence>
<feature type="compositionally biased region" description="Polar residues" evidence="3">
    <location>
        <begin position="108"/>
        <end position="117"/>
    </location>
</feature>
<feature type="domain" description="Phage tail tape measure protein" evidence="5">
    <location>
        <begin position="252"/>
        <end position="450"/>
    </location>
</feature>
<evidence type="ECO:0000313" key="7">
    <source>
        <dbReference type="Proteomes" id="UP000194435"/>
    </source>
</evidence>
<keyword evidence="2" id="KW-0175">Coiled coil</keyword>
<feature type="compositionally biased region" description="Polar residues" evidence="3">
    <location>
        <begin position="1360"/>
        <end position="1372"/>
    </location>
</feature>
<dbReference type="NCBIfam" id="TIGR01760">
    <property type="entry name" value="tape_meas_TP901"/>
    <property type="match status" value="1"/>
</dbReference>
<dbReference type="EMBL" id="FWZC01000032">
    <property type="protein sequence ID" value="SMD99651.1"/>
    <property type="molecule type" value="Genomic_DNA"/>
</dbReference>
<feature type="region of interest" description="Disordered" evidence="3">
    <location>
        <begin position="1188"/>
        <end position="1224"/>
    </location>
</feature>
<feature type="region of interest" description="Disordered" evidence="3">
    <location>
        <begin position="104"/>
        <end position="124"/>
    </location>
</feature>
<accession>A0A9X8SCL8</accession>
<evidence type="ECO:0000256" key="2">
    <source>
        <dbReference type="SAM" id="Coils"/>
    </source>
</evidence>